<dbReference type="STRING" id="886293.Sinac_0678"/>
<dbReference type="NCBIfam" id="TIGR03067">
    <property type="entry name" value="Planc_TIGR03067"/>
    <property type="match status" value="1"/>
</dbReference>
<reference evidence="3 4" key="1">
    <citation type="submission" date="2012-02" db="EMBL/GenBank/DDBJ databases">
        <title>Complete sequence of chromosome of Singulisphaera acidiphila DSM 18658.</title>
        <authorList>
            <consortium name="US DOE Joint Genome Institute (JGI-PGF)"/>
            <person name="Lucas S."/>
            <person name="Copeland A."/>
            <person name="Lapidus A."/>
            <person name="Glavina del Rio T."/>
            <person name="Dalin E."/>
            <person name="Tice H."/>
            <person name="Bruce D."/>
            <person name="Goodwin L."/>
            <person name="Pitluck S."/>
            <person name="Peters L."/>
            <person name="Ovchinnikova G."/>
            <person name="Chertkov O."/>
            <person name="Kyrpides N."/>
            <person name="Mavromatis K."/>
            <person name="Ivanova N."/>
            <person name="Brettin T."/>
            <person name="Detter J.C."/>
            <person name="Han C."/>
            <person name="Larimer F."/>
            <person name="Land M."/>
            <person name="Hauser L."/>
            <person name="Markowitz V."/>
            <person name="Cheng J.-F."/>
            <person name="Hugenholtz P."/>
            <person name="Woyke T."/>
            <person name="Wu D."/>
            <person name="Tindall B."/>
            <person name="Pomrenke H."/>
            <person name="Brambilla E."/>
            <person name="Klenk H.-P."/>
            <person name="Eisen J.A."/>
        </authorList>
    </citation>
    <scope>NUCLEOTIDE SEQUENCE [LARGE SCALE GENOMIC DNA]</scope>
    <source>
        <strain evidence="4">ATCC BAA-1392 / DSM 18658 / VKM B-2454 / MOB10</strain>
    </source>
</reference>
<dbReference type="HOGENOM" id="CLU_1804902_0_0_0"/>
<sequence length="148" mass="15752">MNASRFAPLVAVFLPLLVAAADDAPQGDLGKFQGKWKTTIGPEKNFTLSILIKGKAVTASGSAPDGQGFEIKGEIKLDETAKPVKTVDWVKFTGPDGNEAPDNKGLYELVDADTIKICNGGPGKDRPTEFKDGDDGHPSVLVLKRDKD</sequence>
<evidence type="ECO:0000256" key="2">
    <source>
        <dbReference type="SAM" id="SignalP"/>
    </source>
</evidence>
<accession>L0D896</accession>
<feature type="chain" id="PRO_5003940624" description="TIGR03067 domain-containing protein" evidence="2">
    <location>
        <begin position="21"/>
        <end position="148"/>
    </location>
</feature>
<dbReference type="OrthoDB" id="281124at2"/>
<dbReference type="RefSeq" id="WP_015244271.1">
    <property type="nucleotide sequence ID" value="NC_019892.1"/>
</dbReference>
<keyword evidence="2" id="KW-0732">Signal</keyword>
<gene>
    <name evidence="3" type="ordered locus">Sinac_0678</name>
</gene>
<proteinExistence type="predicted"/>
<feature type="signal peptide" evidence="2">
    <location>
        <begin position="1"/>
        <end position="20"/>
    </location>
</feature>
<evidence type="ECO:0000256" key="1">
    <source>
        <dbReference type="SAM" id="MobiDB-lite"/>
    </source>
</evidence>
<feature type="compositionally biased region" description="Basic and acidic residues" evidence="1">
    <location>
        <begin position="123"/>
        <end position="148"/>
    </location>
</feature>
<dbReference type="EMBL" id="CP003364">
    <property type="protein sequence ID" value="AGA25090.1"/>
    <property type="molecule type" value="Genomic_DNA"/>
</dbReference>
<name>L0D896_SINAD</name>
<protein>
    <recommendedName>
        <fullName evidence="5">TIGR03067 domain-containing protein</fullName>
    </recommendedName>
</protein>
<organism evidence="3 4">
    <name type="scientific">Singulisphaera acidiphila (strain ATCC BAA-1392 / DSM 18658 / VKM B-2454 / MOB10)</name>
    <dbReference type="NCBI Taxonomy" id="886293"/>
    <lineage>
        <taxon>Bacteria</taxon>
        <taxon>Pseudomonadati</taxon>
        <taxon>Planctomycetota</taxon>
        <taxon>Planctomycetia</taxon>
        <taxon>Isosphaerales</taxon>
        <taxon>Isosphaeraceae</taxon>
        <taxon>Singulisphaera</taxon>
    </lineage>
</organism>
<dbReference type="KEGG" id="saci:Sinac_0678"/>
<dbReference type="AlphaFoldDB" id="L0D896"/>
<dbReference type="Proteomes" id="UP000010798">
    <property type="component" value="Chromosome"/>
</dbReference>
<evidence type="ECO:0000313" key="3">
    <source>
        <dbReference type="EMBL" id="AGA25090.1"/>
    </source>
</evidence>
<keyword evidence="4" id="KW-1185">Reference proteome</keyword>
<dbReference type="InterPro" id="IPR017504">
    <property type="entry name" value="CHP03067_Planctomycetes"/>
</dbReference>
<evidence type="ECO:0008006" key="5">
    <source>
        <dbReference type="Google" id="ProtNLM"/>
    </source>
</evidence>
<feature type="region of interest" description="Disordered" evidence="1">
    <location>
        <begin position="118"/>
        <end position="148"/>
    </location>
</feature>
<evidence type="ECO:0000313" key="4">
    <source>
        <dbReference type="Proteomes" id="UP000010798"/>
    </source>
</evidence>